<evidence type="ECO:0000313" key="3">
    <source>
        <dbReference type="Proteomes" id="UP000436006"/>
    </source>
</evidence>
<proteinExistence type="predicted"/>
<feature type="transmembrane region" description="Helical" evidence="1">
    <location>
        <begin position="26"/>
        <end position="45"/>
    </location>
</feature>
<name>A0A7K1SJ55_9BACT</name>
<dbReference type="AlphaFoldDB" id="A0A7K1SJ55"/>
<comment type="caution">
    <text evidence="2">The sequence shown here is derived from an EMBL/GenBank/DDBJ whole genome shotgun (WGS) entry which is preliminary data.</text>
</comment>
<dbReference type="EMBL" id="WPIN01000012">
    <property type="protein sequence ID" value="MVM33606.1"/>
    <property type="molecule type" value="Genomic_DNA"/>
</dbReference>
<protein>
    <submittedName>
        <fullName evidence="2">Uncharacterized protein</fullName>
    </submittedName>
</protein>
<accession>A0A7K1SJ55</accession>
<reference evidence="2 3" key="1">
    <citation type="submission" date="2019-12" db="EMBL/GenBank/DDBJ databases">
        <title>Spirosoma sp. HMF4905 genome sequencing and assembly.</title>
        <authorList>
            <person name="Kang H."/>
            <person name="Cha I."/>
            <person name="Kim H."/>
            <person name="Joh K."/>
        </authorList>
    </citation>
    <scope>NUCLEOTIDE SEQUENCE [LARGE SCALE GENOMIC DNA]</scope>
    <source>
        <strain evidence="2 3">HMF4905</strain>
    </source>
</reference>
<keyword evidence="1" id="KW-0812">Transmembrane</keyword>
<keyword evidence="3" id="KW-1185">Reference proteome</keyword>
<evidence type="ECO:0000313" key="2">
    <source>
        <dbReference type="EMBL" id="MVM33606.1"/>
    </source>
</evidence>
<keyword evidence="1" id="KW-0472">Membrane</keyword>
<organism evidence="2 3">
    <name type="scientific">Spirosoma arboris</name>
    <dbReference type="NCBI Taxonomy" id="2682092"/>
    <lineage>
        <taxon>Bacteria</taxon>
        <taxon>Pseudomonadati</taxon>
        <taxon>Bacteroidota</taxon>
        <taxon>Cytophagia</taxon>
        <taxon>Cytophagales</taxon>
        <taxon>Cytophagaceae</taxon>
        <taxon>Spirosoma</taxon>
    </lineage>
</organism>
<gene>
    <name evidence="2" type="ORF">GO755_26445</name>
</gene>
<keyword evidence="1" id="KW-1133">Transmembrane helix</keyword>
<dbReference type="RefSeq" id="WP_157588324.1">
    <property type="nucleotide sequence ID" value="NZ_WPIN01000012.1"/>
</dbReference>
<dbReference type="Proteomes" id="UP000436006">
    <property type="component" value="Unassembled WGS sequence"/>
</dbReference>
<sequence>MNPKSTWSKKDRALGEVLIRHELNKLSYVAMVLLRWTGLSGWFIINRINRNTKIAVEYKKLAEKFDKDYAGAEVKVPAAYERILNKYYVSKN</sequence>
<evidence type="ECO:0000256" key="1">
    <source>
        <dbReference type="SAM" id="Phobius"/>
    </source>
</evidence>